<dbReference type="AlphaFoldDB" id="A0A537LPA6"/>
<dbReference type="Pfam" id="PF04075">
    <property type="entry name" value="F420H2_quin_red"/>
    <property type="match status" value="1"/>
</dbReference>
<accession>A0A537LPA6</accession>
<gene>
    <name evidence="2" type="ORF">E6H02_08635</name>
</gene>
<dbReference type="InterPro" id="IPR012349">
    <property type="entry name" value="Split_barrel_FMN-bd"/>
</dbReference>
<evidence type="ECO:0000256" key="1">
    <source>
        <dbReference type="SAM" id="MobiDB-lite"/>
    </source>
</evidence>
<dbReference type="EMBL" id="VBAM01000327">
    <property type="protein sequence ID" value="TMJ09851.1"/>
    <property type="molecule type" value="Genomic_DNA"/>
</dbReference>
<evidence type="ECO:0000313" key="2">
    <source>
        <dbReference type="EMBL" id="TMJ09851.1"/>
    </source>
</evidence>
<dbReference type="SUPFAM" id="SSF50475">
    <property type="entry name" value="FMN-binding split barrel"/>
    <property type="match status" value="1"/>
</dbReference>
<dbReference type="GO" id="GO:0016491">
    <property type="term" value="F:oxidoreductase activity"/>
    <property type="evidence" value="ECO:0007669"/>
    <property type="project" value="InterPro"/>
</dbReference>
<evidence type="ECO:0000313" key="3">
    <source>
        <dbReference type="Proteomes" id="UP000320393"/>
    </source>
</evidence>
<dbReference type="NCBIfam" id="TIGR00026">
    <property type="entry name" value="hi_GC_TIGR00026"/>
    <property type="match status" value="1"/>
</dbReference>
<feature type="region of interest" description="Disordered" evidence="1">
    <location>
        <begin position="1"/>
        <end position="33"/>
    </location>
</feature>
<reference evidence="2 3" key="1">
    <citation type="journal article" date="2019" name="Nat. Microbiol.">
        <title>Mediterranean grassland soil C-N compound turnover is dependent on rainfall and depth, and is mediated by genomically divergent microorganisms.</title>
        <authorList>
            <person name="Diamond S."/>
            <person name="Andeer P.F."/>
            <person name="Li Z."/>
            <person name="Crits-Christoph A."/>
            <person name="Burstein D."/>
            <person name="Anantharaman K."/>
            <person name="Lane K.R."/>
            <person name="Thomas B.C."/>
            <person name="Pan C."/>
            <person name="Northen T.R."/>
            <person name="Banfield J.F."/>
        </authorList>
    </citation>
    <scope>NUCLEOTIDE SEQUENCE [LARGE SCALE GENOMIC DNA]</scope>
    <source>
        <strain evidence="2">NP_5</strain>
    </source>
</reference>
<dbReference type="InterPro" id="IPR004378">
    <property type="entry name" value="F420H2_quin_Rdtase"/>
</dbReference>
<comment type="caution">
    <text evidence="2">The sequence shown here is derived from an EMBL/GenBank/DDBJ whole genome shotgun (WGS) entry which is preliminary data.</text>
</comment>
<dbReference type="Gene3D" id="2.30.110.10">
    <property type="entry name" value="Electron Transport, Fmn-binding Protein, Chain A"/>
    <property type="match status" value="1"/>
</dbReference>
<proteinExistence type="predicted"/>
<dbReference type="Proteomes" id="UP000320393">
    <property type="component" value="Unassembled WGS sequence"/>
</dbReference>
<organism evidence="2 3">
    <name type="scientific">Candidatus Segetimicrobium genomatis</name>
    <dbReference type="NCBI Taxonomy" id="2569760"/>
    <lineage>
        <taxon>Bacteria</taxon>
        <taxon>Bacillati</taxon>
        <taxon>Candidatus Sysuimicrobiota</taxon>
        <taxon>Candidatus Sysuimicrobiia</taxon>
        <taxon>Candidatus Sysuimicrobiales</taxon>
        <taxon>Candidatus Segetimicrobiaceae</taxon>
        <taxon>Candidatus Segetimicrobium</taxon>
    </lineage>
</organism>
<name>A0A537LPA6_9BACT</name>
<protein>
    <submittedName>
        <fullName evidence="2">Nitroreductase family deazaflavin-dependent oxidoreductase</fullName>
    </submittedName>
</protein>
<sequence>MRSARGTKAWSTGWRRTGRSPRRSAVPGGGWSRPSRVREPQYLYLTTTGRVTRRPREIEIWFVARSGTLYVLAEHFHDAQWVKNIARDPRVRVRLGEREFGAVARPLDREREADEWQAAQRLAREKYGWGEGLPVRITPDTPP</sequence>